<dbReference type="GO" id="GO:0045292">
    <property type="term" value="P:mRNA cis splicing, via spliceosome"/>
    <property type="evidence" value="ECO:0007669"/>
    <property type="project" value="InterPro"/>
</dbReference>
<reference evidence="5" key="1">
    <citation type="journal article" date="2021" name="Sci. Rep.">
        <title>Diploid genomic architecture of Nitzschia inconspicua, an elite biomass production diatom.</title>
        <authorList>
            <person name="Oliver A."/>
            <person name="Podell S."/>
            <person name="Pinowska A."/>
            <person name="Traller J.C."/>
            <person name="Smith S.R."/>
            <person name="McClure R."/>
            <person name="Beliaev A."/>
            <person name="Bohutskyi P."/>
            <person name="Hill E.A."/>
            <person name="Rabines A."/>
            <person name="Zheng H."/>
            <person name="Allen L.Z."/>
            <person name="Kuo A."/>
            <person name="Grigoriev I.V."/>
            <person name="Allen A.E."/>
            <person name="Hazlebeck D."/>
            <person name="Allen E.E."/>
        </authorList>
    </citation>
    <scope>NUCLEOTIDE SEQUENCE</scope>
    <source>
        <strain evidence="5">Hildebrandi</strain>
    </source>
</reference>
<name>A0A9K3KDR6_9STRA</name>
<feature type="compositionally biased region" description="Pro residues" evidence="2">
    <location>
        <begin position="558"/>
        <end position="571"/>
    </location>
</feature>
<dbReference type="GO" id="GO:0071004">
    <property type="term" value="C:U2-type prespliceosome"/>
    <property type="evidence" value="ECO:0007669"/>
    <property type="project" value="TreeGrafter"/>
</dbReference>
<feature type="region of interest" description="Disordered" evidence="2">
    <location>
        <begin position="553"/>
        <end position="597"/>
    </location>
</feature>
<feature type="domain" description="Ubiquitin-like" evidence="3">
    <location>
        <begin position="617"/>
        <end position="707"/>
    </location>
</feature>
<dbReference type="InterPro" id="IPR045146">
    <property type="entry name" value="SF3A1"/>
</dbReference>
<dbReference type="EMBL" id="JAGRRH010000026">
    <property type="protein sequence ID" value="KAG7341118.1"/>
    <property type="molecule type" value="Genomic_DNA"/>
</dbReference>
<dbReference type="AlphaFoldDB" id="A0A9K3KDR6"/>
<reference evidence="5" key="2">
    <citation type="submission" date="2021-04" db="EMBL/GenBank/DDBJ databases">
        <authorList>
            <person name="Podell S."/>
        </authorList>
    </citation>
    <scope>NUCLEOTIDE SEQUENCE</scope>
    <source>
        <strain evidence="5">Hildebrandi</strain>
    </source>
</reference>
<dbReference type="GO" id="GO:0000381">
    <property type="term" value="P:regulation of alternative mRNA splicing, via spliceosome"/>
    <property type="evidence" value="ECO:0007669"/>
    <property type="project" value="TreeGrafter"/>
</dbReference>
<dbReference type="InterPro" id="IPR000061">
    <property type="entry name" value="Surp"/>
</dbReference>
<dbReference type="OrthoDB" id="447637at2759"/>
<evidence type="ECO:0000259" key="4">
    <source>
        <dbReference type="PROSITE" id="PS50128"/>
    </source>
</evidence>
<evidence type="ECO:0000256" key="2">
    <source>
        <dbReference type="SAM" id="MobiDB-lite"/>
    </source>
</evidence>
<dbReference type="InterPro" id="IPR000626">
    <property type="entry name" value="Ubiquitin-like_dom"/>
</dbReference>
<feature type="region of interest" description="Disordered" evidence="2">
    <location>
        <begin position="273"/>
        <end position="293"/>
    </location>
</feature>
<feature type="region of interest" description="Disordered" evidence="2">
    <location>
        <begin position="148"/>
        <end position="185"/>
    </location>
</feature>
<evidence type="ECO:0000256" key="1">
    <source>
        <dbReference type="ARBA" id="ARBA00022664"/>
    </source>
</evidence>
<organism evidence="5 6">
    <name type="scientific">Nitzschia inconspicua</name>
    <dbReference type="NCBI Taxonomy" id="303405"/>
    <lineage>
        <taxon>Eukaryota</taxon>
        <taxon>Sar</taxon>
        <taxon>Stramenopiles</taxon>
        <taxon>Ochrophyta</taxon>
        <taxon>Bacillariophyta</taxon>
        <taxon>Bacillariophyceae</taxon>
        <taxon>Bacillariophycidae</taxon>
        <taxon>Bacillariales</taxon>
        <taxon>Bacillariaceae</taxon>
        <taxon>Nitzschia</taxon>
    </lineage>
</organism>
<evidence type="ECO:0000313" key="6">
    <source>
        <dbReference type="Proteomes" id="UP000693970"/>
    </source>
</evidence>
<dbReference type="InterPro" id="IPR022030">
    <property type="entry name" value="SF3A1_dom"/>
</dbReference>
<dbReference type="Proteomes" id="UP000693970">
    <property type="component" value="Unassembled WGS sequence"/>
</dbReference>
<evidence type="ECO:0000313" key="5">
    <source>
        <dbReference type="EMBL" id="KAG7341118.1"/>
    </source>
</evidence>
<dbReference type="SMART" id="SM00648">
    <property type="entry name" value="SWAP"/>
    <property type="match status" value="2"/>
</dbReference>
<gene>
    <name evidence="5" type="ORF">IV203_023069</name>
</gene>
<comment type="caution">
    <text evidence="5">The sequence shown here is derived from an EMBL/GenBank/DDBJ whole genome shotgun (WGS) entry which is preliminary data.</text>
</comment>
<evidence type="ECO:0000259" key="3">
    <source>
        <dbReference type="PROSITE" id="PS50053"/>
    </source>
</evidence>
<dbReference type="Pfam" id="PF01805">
    <property type="entry name" value="Surp"/>
    <property type="match status" value="2"/>
</dbReference>
<accession>A0A9K3KDR6</accession>
<sequence>MPISGIIRPPPEIRAVADKTAKYVAKNGRAFEVKILSSDRGKTPKFAFLQSTSPFHAYYEDRIAYYKEHEDDEDATGGDKGVKINNNNKEKKNDTTNTSTTTTTNTTTPSGPPVPSSTRKKEKTQKASAIDPIAKALLTERNKILKARRMQQQTEEETKDDNNNDDKKIAAADNTETSRESDLLLPPPPLDFVSIAAPYNLSPTQMDTIQLVAQFTAMDGKGGPFLHQLTLREWNNPEFAFCQPRHAHFAYFSALVDAYRKILREWTAHASSVGKKNHHTSTTTAPVAGNVTPEDILQQAAYRAEYERDQKLQQEQKQQEEGEVVAIDWHDFVVVETIDFPADEMVIDLLPPPPSTFVEGTSTTTTTKPMAVTGKSTNDDGMDESSSDDDEYDDDDGGETIRVVPSYQPKVVGAANLQSTRAIDPITGKSVNIQDVPEHLRIQLLDPKWAEERRKFQEKQKDSNLVTGDAMVANISRLARDMEGSAATKKPMPASASVSAAASMVGSTVPPVAPNKRSNMSNITESGSGIEPISKRPRMDLQPPKIFSVQETALSPPTKMPPPPPPPPAPRPSTTVDSSRGGLIEDGPDAPPSFGTEESKQLLSEEDFRASLASPDVTLQIKIPNDSTQMAWNFYGQMVTLQVNVMTKVKDVKAQLSQQYLNEMPANKIVLKDIKGAGGYLSNTATLAALNIGPTATLDMSLKQRGGRK</sequence>
<proteinExistence type="predicted"/>
<dbReference type="GO" id="GO:0071013">
    <property type="term" value="C:catalytic step 2 spliceosome"/>
    <property type="evidence" value="ECO:0007669"/>
    <property type="project" value="TreeGrafter"/>
</dbReference>
<keyword evidence="6" id="KW-1185">Reference proteome</keyword>
<feature type="compositionally biased region" description="Low complexity" evidence="2">
    <location>
        <begin position="95"/>
        <end position="108"/>
    </location>
</feature>
<dbReference type="Pfam" id="PF12230">
    <property type="entry name" value="PRP21_like_P"/>
    <property type="match status" value="1"/>
</dbReference>
<feature type="region of interest" description="Disordered" evidence="2">
    <location>
        <begin position="70"/>
        <end position="133"/>
    </location>
</feature>
<feature type="region of interest" description="Disordered" evidence="2">
    <location>
        <begin position="507"/>
        <end position="540"/>
    </location>
</feature>
<feature type="compositionally biased region" description="Basic and acidic residues" evidence="2">
    <location>
        <begin position="160"/>
        <end position="182"/>
    </location>
</feature>
<feature type="domain" description="SURP motif" evidence="4">
    <location>
        <begin position="16"/>
        <end position="59"/>
    </location>
</feature>
<dbReference type="PANTHER" id="PTHR15316:SF1">
    <property type="entry name" value="SPLICING FACTOR 3A SUBUNIT 1"/>
    <property type="match status" value="1"/>
</dbReference>
<feature type="domain" description="SURP motif" evidence="4">
    <location>
        <begin position="208"/>
        <end position="252"/>
    </location>
</feature>
<dbReference type="GO" id="GO:0005686">
    <property type="term" value="C:U2 snRNP"/>
    <property type="evidence" value="ECO:0007669"/>
    <property type="project" value="TreeGrafter"/>
</dbReference>
<feature type="region of interest" description="Disordered" evidence="2">
    <location>
        <begin position="357"/>
        <end position="399"/>
    </location>
</feature>
<keyword evidence="1" id="KW-0507">mRNA processing</keyword>
<dbReference type="PANTHER" id="PTHR15316">
    <property type="entry name" value="SPLICEOSOME ASSOCIATED PROTEIN 114/SWAP SPLICING FACTOR-RELATED"/>
    <property type="match status" value="1"/>
</dbReference>
<dbReference type="PROSITE" id="PS50053">
    <property type="entry name" value="UBIQUITIN_2"/>
    <property type="match status" value="1"/>
</dbReference>
<protein>
    <submittedName>
        <fullName evidence="5">Pre-mRNA splicing factor PRP21 like protein</fullName>
    </submittedName>
</protein>
<dbReference type="FunFam" id="1.10.10.790:FF:000002">
    <property type="entry name" value="Splicing factor 3A subunit 1"/>
    <property type="match status" value="1"/>
</dbReference>
<feature type="compositionally biased region" description="Polar residues" evidence="2">
    <location>
        <begin position="516"/>
        <end position="527"/>
    </location>
</feature>
<dbReference type="PROSITE" id="PS50128">
    <property type="entry name" value="SURP"/>
    <property type="match status" value="2"/>
</dbReference>
<dbReference type="GO" id="GO:0003723">
    <property type="term" value="F:RNA binding"/>
    <property type="evidence" value="ECO:0007669"/>
    <property type="project" value="InterPro"/>
</dbReference>
<feature type="compositionally biased region" description="Acidic residues" evidence="2">
    <location>
        <begin position="380"/>
        <end position="398"/>
    </location>
</feature>